<evidence type="ECO:0000256" key="3">
    <source>
        <dbReference type="ARBA" id="ARBA00022679"/>
    </source>
</evidence>
<dbReference type="Pfam" id="PF00201">
    <property type="entry name" value="UDPGT"/>
    <property type="match status" value="1"/>
</dbReference>
<evidence type="ECO:0000313" key="4">
    <source>
        <dbReference type="EMBL" id="KAH7569938.1"/>
    </source>
</evidence>
<dbReference type="PANTHER" id="PTHR48047:SF28">
    <property type="entry name" value="F11M15.8 PROTEIN"/>
    <property type="match status" value="1"/>
</dbReference>
<evidence type="ECO:0000256" key="1">
    <source>
        <dbReference type="ARBA" id="ARBA00009995"/>
    </source>
</evidence>
<name>A0ABQ8HZY7_9ROSI</name>
<comment type="caution">
    <text evidence="4">The sequence shown here is derived from an EMBL/GenBank/DDBJ whole genome shotgun (WGS) entry which is preliminary data.</text>
</comment>
<evidence type="ECO:0000313" key="5">
    <source>
        <dbReference type="Proteomes" id="UP000827721"/>
    </source>
</evidence>
<dbReference type="Proteomes" id="UP000827721">
    <property type="component" value="Unassembled WGS sequence"/>
</dbReference>
<keyword evidence="3" id="KW-0808">Transferase</keyword>
<proteinExistence type="inferred from homology"/>
<dbReference type="PANTHER" id="PTHR48047">
    <property type="entry name" value="GLYCOSYLTRANSFERASE"/>
    <property type="match status" value="1"/>
</dbReference>
<protein>
    <recommendedName>
        <fullName evidence="6">UDP-glycosyltransferase 89A2-like</fullName>
    </recommendedName>
</protein>
<evidence type="ECO:0008006" key="6">
    <source>
        <dbReference type="Google" id="ProtNLM"/>
    </source>
</evidence>
<dbReference type="InterPro" id="IPR002213">
    <property type="entry name" value="UDP_glucos_trans"/>
</dbReference>
<keyword evidence="5" id="KW-1185">Reference proteome</keyword>
<dbReference type="SUPFAM" id="SSF53756">
    <property type="entry name" value="UDP-Glycosyltransferase/glycogen phosphorylase"/>
    <property type="match status" value="1"/>
</dbReference>
<accession>A0ABQ8HZY7</accession>
<comment type="similarity">
    <text evidence="1">Belongs to the UDP-glycosyltransferase family.</text>
</comment>
<dbReference type="EMBL" id="JAFEMO010000005">
    <property type="protein sequence ID" value="KAH7569938.1"/>
    <property type="molecule type" value="Genomic_DNA"/>
</dbReference>
<keyword evidence="2" id="KW-0328">Glycosyltransferase</keyword>
<dbReference type="Gene3D" id="3.40.50.2000">
    <property type="entry name" value="Glycogen Phosphorylase B"/>
    <property type="match status" value="2"/>
</dbReference>
<reference evidence="4 5" key="1">
    <citation type="submission" date="2021-02" db="EMBL/GenBank/DDBJ databases">
        <title>Plant Genome Project.</title>
        <authorList>
            <person name="Zhang R.-G."/>
        </authorList>
    </citation>
    <scope>NUCLEOTIDE SEQUENCE [LARGE SCALE GENOMIC DNA]</scope>
    <source>
        <tissue evidence="4">Leaves</tissue>
    </source>
</reference>
<sequence length="462" mass="51031">MSGSGEGVHVLVFPYPAQGHTLPLLDLTHQLALRNITITVLTTPKNKPSLSPVLNAHPTIETLVLPFPSHPSIAPGVENVRELGNRGNIPIMLALANLFDPIIYWFRSHPNPPLAIISDFFLGWTLSLANHLHIPRITFFSSGAFLGSVNDYCWNHVGSVKSLDAVEFRDLPRSPLFKEEHLPTMFRLYKESDPDWQLLKDGMINNSLSWGCIFNSFQALEAHYMDYFKTKLGHNRVFGVGPLSLLGPESSSRGYSSSNDYALQWLDKCPDGSVVYVCFGSQKQLKREQMEALASGLEKSGVRFLWVVKTSIMNGYGSVPEGYEERVGERGLVVKGWAPQVSILNHKAVWGFLSHCGWNSVLEGIVGGVMILGWPMEADQFVNARLLVEDLGVGVRVCEGADSVPDSDELGRLISESLNECVQVKVKAKKLRDKALVAVSNGGTSTSDLDKLVQHLNKLQLK</sequence>
<dbReference type="CDD" id="cd03784">
    <property type="entry name" value="GT1_Gtf-like"/>
    <property type="match status" value="1"/>
</dbReference>
<organism evidence="4 5">
    <name type="scientific">Xanthoceras sorbifolium</name>
    <dbReference type="NCBI Taxonomy" id="99658"/>
    <lineage>
        <taxon>Eukaryota</taxon>
        <taxon>Viridiplantae</taxon>
        <taxon>Streptophyta</taxon>
        <taxon>Embryophyta</taxon>
        <taxon>Tracheophyta</taxon>
        <taxon>Spermatophyta</taxon>
        <taxon>Magnoliopsida</taxon>
        <taxon>eudicotyledons</taxon>
        <taxon>Gunneridae</taxon>
        <taxon>Pentapetalae</taxon>
        <taxon>rosids</taxon>
        <taxon>malvids</taxon>
        <taxon>Sapindales</taxon>
        <taxon>Sapindaceae</taxon>
        <taxon>Xanthoceroideae</taxon>
        <taxon>Xanthoceras</taxon>
    </lineage>
</organism>
<gene>
    <name evidence="4" type="ORF">JRO89_XS05G0021200</name>
</gene>
<evidence type="ECO:0000256" key="2">
    <source>
        <dbReference type="ARBA" id="ARBA00022676"/>
    </source>
</evidence>